<accession>G0UKL3</accession>
<dbReference type="AlphaFoldDB" id="G0UKL3"/>
<reference evidence="1" key="1">
    <citation type="journal article" date="2012" name="Proc. Natl. Acad. Sci. U.S.A.">
        <title>Antigenic diversity is generated by distinct evolutionary mechanisms in African trypanosome species.</title>
        <authorList>
            <person name="Jackson A.P."/>
            <person name="Berry A."/>
            <person name="Aslett M."/>
            <person name="Allison H.C."/>
            <person name="Burton P."/>
            <person name="Vavrova-Anderson J."/>
            <person name="Brown R."/>
            <person name="Browne H."/>
            <person name="Corton N."/>
            <person name="Hauser H."/>
            <person name="Gamble J."/>
            <person name="Gilderthorp R."/>
            <person name="Marcello L."/>
            <person name="McQuillan J."/>
            <person name="Otto T.D."/>
            <person name="Quail M.A."/>
            <person name="Sanders M.J."/>
            <person name="van Tonder A."/>
            <person name="Ginger M.L."/>
            <person name="Field M.C."/>
            <person name="Barry J.D."/>
            <person name="Hertz-Fowler C."/>
            <person name="Berriman M."/>
        </authorList>
    </citation>
    <scope>NUCLEOTIDE SEQUENCE</scope>
    <source>
        <strain evidence="1">IL3000</strain>
    </source>
</reference>
<evidence type="ECO:0000313" key="1">
    <source>
        <dbReference type="EMBL" id="CCC89918.1"/>
    </source>
</evidence>
<protein>
    <submittedName>
        <fullName evidence="1">Uncharacterized protein</fullName>
    </submittedName>
</protein>
<dbReference type="VEuPathDB" id="TriTrypDB:TcIL3000_3_3530"/>
<name>G0UKL3_TRYCI</name>
<gene>
    <name evidence="1" type="ORF">TCIL3000_3_3530</name>
</gene>
<dbReference type="EMBL" id="HE575316">
    <property type="protein sequence ID" value="CCC89918.1"/>
    <property type="molecule type" value="Genomic_DNA"/>
</dbReference>
<proteinExistence type="predicted"/>
<sequence length="709" mass="78246">MSIWKKWQLSTIEECRASRRPLLLRFVSACPACQDLIWLGKPPAKCFSSFWANIFSLGDRERDFFVQCVELVCYGVGMHPTPAVNSAIERLAHGHLALKDHASHLCGTKPCAEVLCDVVLLPDGNPCTGWFPDKYDFEYYRTTVEVLEDRWNTSSGTLWALKSRNAKDEMNAKTMSNRQDNVLCESKEFPPERVNNFVVRYTRFLQSSGIATEESVSGIDHLSLSLLDEPMEGRANSLLHSLGDVFAAEKAKVGRAAVYPVICRIFSRLLAIQMRERNACPESAWTLGAELSSLPVGNHPVAQVSQKYVTDLLGMFDTTKFHCPASGDVAVMEGVLRNIGSCESCGVDRVLESFSQAVALCQLETTPAARDTAIAGILQTIPLIDRYLTSCEASFLRHDSLCDRYGQQEDCDSFLSTCPIGRCALDNVLCGAAREGRGKSADPRFPMPLQLRDCGGGGELGFWMPGVGLDSSFYATKLLDASDALSGMLGVPESIKHAQNEPQRIAHSLRHKVRMHALRRFAFINASKVWESSMSIRALPFLNALRRSLLTVPQITVLRFRDARQMPKKFDAVNEPSTVLKRFAPLNLAALASPPVFYGECGTVQDLEALQTDEQKKAVKSLRCCFSPNMVPGSSAVCELLLTDGLIASLVAVLTSQLQASCGSFVDIVTLTHDNRIVAHCSSPEQLLHKRRFCDTVEERSLSLTVSDE</sequence>
<organism evidence="1">
    <name type="scientific">Trypanosoma congolense (strain IL3000)</name>
    <dbReference type="NCBI Taxonomy" id="1068625"/>
    <lineage>
        <taxon>Eukaryota</taxon>
        <taxon>Discoba</taxon>
        <taxon>Euglenozoa</taxon>
        <taxon>Kinetoplastea</taxon>
        <taxon>Metakinetoplastina</taxon>
        <taxon>Trypanosomatida</taxon>
        <taxon>Trypanosomatidae</taxon>
        <taxon>Trypanosoma</taxon>
        <taxon>Nannomonas</taxon>
    </lineage>
</organism>